<protein>
    <submittedName>
        <fullName evidence="2">Epithelial stromal interaction 1</fullName>
    </submittedName>
</protein>
<proteinExistence type="predicted"/>
<reference evidence="2" key="3">
    <citation type="submission" date="2025-09" db="UniProtKB">
        <authorList>
            <consortium name="Ensembl"/>
        </authorList>
    </citation>
    <scope>IDENTIFICATION</scope>
</reference>
<accession>H3A341</accession>
<dbReference type="EMBL" id="AFYH01206369">
    <property type="status" value="NOT_ANNOTATED_CDS"/>
    <property type="molecule type" value="Genomic_DNA"/>
</dbReference>
<dbReference type="EMBL" id="AFYH01206367">
    <property type="status" value="NOT_ANNOTATED_CDS"/>
    <property type="molecule type" value="Genomic_DNA"/>
</dbReference>
<dbReference type="Bgee" id="ENSLACG00000003615">
    <property type="expression patterns" value="Expressed in pectoral fin and 3 other cell types or tissues"/>
</dbReference>
<gene>
    <name evidence="2" type="primary">EPSTI1</name>
</gene>
<feature type="region of interest" description="Disordered" evidence="1">
    <location>
        <begin position="62"/>
        <end position="128"/>
    </location>
</feature>
<dbReference type="Ensembl" id="ENSLACT00000004098.1">
    <property type="protein sequence ID" value="ENSLACP00000004062.1"/>
    <property type="gene ID" value="ENSLACG00000003615.1"/>
</dbReference>
<dbReference type="Proteomes" id="UP000008672">
    <property type="component" value="Unassembled WGS sequence"/>
</dbReference>
<evidence type="ECO:0000256" key="1">
    <source>
        <dbReference type="SAM" id="MobiDB-lite"/>
    </source>
</evidence>
<evidence type="ECO:0000313" key="2">
    <source>
        <dbReference type="Ensembl" id="ENSLACP00000004062.1"/>
    </source>
</evidence>
<dbReference type="GeneTree" id="ENSGT00390000013820"/>
<dbReference type="PANTHER" id="PTHR22529">
    <property type="entry name" value="EPITHELIAL-STROMAL INTERACTION PROTEIN 1"/>
    <property type="match status" value="1"/>
</dbReference>
<dbReference type="EMBL" id="AFYH01206368">
    <property type="status" value="NOT_ANNOTATED_CDS"/>
    <property type="molecule type" value="Genomic_DNA"/>
</dbReference>
<organism evidence="2 3">
    <name type="scientific">Latimeria chalumnae</name>
    <name type="common">Coelacanth</name>
    <dbReference type="NCBI Taxonomy" id="7897"/>
    <lineage>
        <taxon>Eukaryota</taxon>
        <taxon>Metazoa</taxon>
        <taxon>Chordata</taxon>
        <taxon>Craniata</taxon>
        <taxon>Vertebrata</taxon>
        <taxon>Euteleostomi</taxon>
        <taxon>Coelacanthiformes</taxon>
        <taxon>Coelacanthidae</taxon>
        <taxon>Latimeria</taxon>
    </lineage>
</organism>
<reference evidence="2" key="2">
    <citation type="submission" date="2025-08" db="UniProtKB">
        <authorList>
            <consortium name="Ensembl"/>
        </authorList>
    </citation>
    <scope>IDENTIFICATION</scope>
</reference>
<dbReference type="HOGENOM" id="CLU_058937_0_0_1"/>
<dbReference type="AlphaFoldDB" id="H3A341"/>
<name>H3A341_LATCH</name>
<dbReference type="PANTHER" id="PTHR22529:SF1">
    <property type="entry name" value="EPITHELIAL-STROMAL INTERACTION PROTEIN 1"/>
    <property type="match status" value="1"/>
</dbReference>
<dbReference type="InterPro" id="IPR026185">
    <property type="entry name" value="EPSTI1"/>
</dbReference>
<feature type="compositionally biased region" description="Basic and acidic residues" evidence="1">
    <location>
        <begin position="77"/>
        <end position="119"/>
    </location>
</feature>
<keyword evidence="3" id="KW-1185">Reference proteome</keyword>
<sequence length="197" mass="23313">SGSSYTLIPPNQTKRSQIQRMAAKELEELQRWKEEHRPGPINLAPEHLVFVGGSISLAEARKRQQIQHSQSKFQLKAKRDEYRRKEKEAEEAEIQKMKEKQREKANKLVEKQRQEEQQRRKTFAQDYSNKINELQQRVGFGFISGDTNQNPGNSHTVWELPSIPNSILYARSHAYKEMLKKEENRKLQEMLEEERKK</sequence>
<evidence type="ECO:0000313" key="3">
    <source>
        <dbReference type="Proteomes" id="UP000008672"/>
    </source>
</evidence>
<dbReference type="EMBL" id="AFYH01206366">
    <property type="status" value="NOT_ANNOTATED_CDS"/>
    <property type="molecule type" value="Genomic_DNA"/>
</dbReference>
<reference evidence="3" key="1">
    <citation type="submission" date="2011-08" db="EMBL/GenBank/DDBJ databases">
        <title>The draft genome of Latimeria chalumnae.</title>
        <authorList>
            <person name="Di Palma F."/>
            <person name="Alfoldi J."/>
            <person name="Johnson J."/>
            <person name="Berlin A."/>
            <person name="Gnerre S."/>
            <person name="Jaffe D."/>
            <person name="MacCallum I."/>
            <person name="Young S."/>
            <person name="Walker B.J."/>
            <person name="Lander E."/>
            <person name="Lindblad-Toh K."/>
        </authorList>
    </citation>
    <scope>NUCLEOTIDE SEQUENCE [LARGE SCALE GENOMIC DNA]</scope>
    <source>
        <strain evidence="3">Wild caught</strain>
    </source>
</reference>